<organism evidence="1 2">
    <name type="scientific">Racocetra persica</name>
    <dbReference type="NCBI Taxonomy" id="160502"/>
    <lineage>
        <taxon>Eukaryota</taxon>
        <taxon>Fungi</taxon>
        <taxon>Fungi incertae sedis</taxon>
        <taxon>Mucoromycota</taxon>
        <taxon>Glomeromycotina</taxon>
        <taxon>Glomeromycetes</taxon>
        <taxon>Diversisporales</taxon>
        <taxon>Gigasporaceae</taxon>
        <taxon>Racocetra</taxon>
    </lineage>
</organism>
<evidence type="ECO:0000313" key="1">
    <source>
        <dbReference type="EMBL" id="CAG8833277.1"/>
    </source>
</evidence>
<protein>
    <submittedName>
        <fullName evidence="1">26237_t:CDS:1</fullName>
    </submittedName>
</protein>
<proteinExistence type="predicted"/>
<accession>A0ACA9SDG4</accession>
<dbReference type="Proteomes" id="UP000789920">
    <property type="component" value="Unassembled WGS sequence"/>
</dbReference>
<reference evidence="1" key="1">
    <citation type="submission" date="2021-06" db="EMBL/GenBank/DDBJ databases">
        <authorList>
            <person name="Kallberg Y."/>
            <person name="Tangrot J."/>
            <person name="Rosling A."/>
        </authorList>
    </citation>
    <scope>NUCLEOTIDE SEQUENCE</scope>
    <source>
        <strain evidence="1">MA461A</strain>
    </source>
</reference>
<name>A0ACA9SDG4_9GLOM</name>
<comment type="caution">
    <text evidence="1">The sequence shown here is derived from an EMBL/GenBank/DDBJ whole genome shotgun (WGS) entry which is preliminary data.</text>
</comment>
<gene>
    <name evidence="1" type="ORF">RPERSI_LOCUS28771</name>
</gene>
<evidence type="ECO:0000313" key="2">
    <source>
        <dbReference type="Proteomes" id="UP000789920"/>
    </source>
</evidence>
<keyword evidence="2" id="KW-1185">Reference proteome</keyword>
<sequence>MEITSKDICEQILKLANEGITPSQISIYLRNLYNFRPFKNITSNKVVRILKLNGLAPKILEDLYHLITKLIIVCKYLKYNRSDKVSKFWLILIESKIHHLARFYKTERQLPSD</sequence>
<dbReference type="EMBL" id="CAJVQC010106036">
    <property type="protein sequence ID" value="CAG8833277.1"/>
    <property type="molecule type" value="Genomic_DNA"/>
</dbReference>